<dbReference type="InterPro" id="IPR006840">
    <property type="entry name" value="ChaC"/>
</dbReference>
<dbReference type="EMBL" id="JACIIX010000007">
    <property type="protein sequence ID" value="MBB6210814.1"/>
    <property type="molecule type" value="Genomic_DNA"/>
</dbReference>
<dbReference type="GO" id="GO:0005737">
    <property type="term" value="C:cytoplasm"/>
    <property type="evidence" value="ECO:0007669"/>
    <property type="project" value="TreeGrafter"/>
</dbReference>
<evidence type="ECO:0000256" key="1">
    <source>
        <dbReference type="ARBA" id="ARBA00012344"/>
    </source>
</evidence>
<reference evidence="3 4" key="1">
    <citation type="submission" date="2020-08" db="EMBL/GenBank/DDBJ databases">
        <title>Genomic Encyclopedia of Type Strains, Phase IV (KMG-IV): sequencing the most valuable type-strain genomes for metagenomic binning, comparative biology and taxonomic classification.</title>
        <authorList>
            <person name="Goeker M."/>
        </authorList>
    </citation>
    <scope>NUCLEOTIDE SEQUENCE [LARGE SCALE GENOMIC DNA]</scope>
    <source>
        <strain evidence="3 4">DSM 11590</strain>
    </source>
</reference>
<dbReference type="SUPFAM" id="SSF110857">
    <property type="entry name" value="Gamma-glutamyl cyclotransferase-like"/>
    <property type="match status" value="1"/>
</dbReference>
<evidence type="ECO:0000313" key="4">
    <source>
        <dbReference type="Proteomes" id="UP000544872"/>
    </source>
</evidence>
<dbReference type="Proteomes" id="UP000544872">
    <property type="component" value="Unassembled WGS sequence"/>
</dbReference>
<accession>A0A7X0DMZ7</accession>
<dbReference type="InterPro" id="IPR013024">
    <property type="entry name" value="GGCT-like"/>
</dbReference>
<name>A0A7X0DMZ7_NOVIT</name>
<dbReference type="Gene3D" id="3.10.490.10">
    <property type="entry name" value="Gamma-glutamyl cyclotransferase-like"/>
    <property type="match status" value="1"/>
</dbReference>
<dbReference type="PANTHER" id="PTHR12192:SF2">
    <property type="entry name" value="GLUTATHIONE-SPECIFIC GAMMA-GLUTAMYLCYCLOTRANSFERASE 2"/>
    <property type="match status" value="1"/>
</dbReference>
<dbReference type="CDD" id="cd06661">
    <property type="entry name" value="GGCT_like"/>
    <property type="match status" value="1"/>
</dbReference>
<evidence type="ECO:0000256" key="2">
    <source>
        <dbReference type="ARBA" id="ARBA00023239"/>
    </source>
</evidence>
<sequence length="210" mass="22621">MPADPSCPPADSLTETAVPVADPVPQTEAERLARFGEGDLWVFAYGSLMWNPGFDPVEAVQARVDGYQRDLCVASLRYRGTPDCLGIVLGLQQGGSCQGMALRVAAAQRQAVAAALDARELITRLYHPQFLPCYLADGRQVEAYGYVVDPSHSQYLGHLSRAEKLVFLRQGVGCNGTSAEYLRNTVACLDRHGISDGHLHGYLAALEASG</sequence>
<proteinExistence type="predicted"/>
<dbReference type="AlphaFoldDB" id="A0A7X0DMZ7"/>
<comment type="caution">
    <text evidence="3">The sequence shown here is derived from an EMBL/GenBank/DDBJ whole genome shotgun (WGS) entry which is preliminary data.</text>
</comment>
<keyword evidence="4" id="KW-1185">Reference proteome</keyword>
<dbReference type="InterPro" id="IPR036568">
    <property type="entry name" value="GGCT-like_sf"/>
</dbReference>
<dbReference type="GO" id="GO:0006751">
    <property type="term" value="P:glutathione catabolic process"/>
    <property type="evidence" value="ECO:0007669"/>
    <property type="project" value="InterPro"/>
</dbReference>
<evidence type="ECO:0000313" key="3">
    <source>
        <dbReference type="EMBL" id="MBB6210814.1"/>
    </source>
</evidence>
<dbReference type="PANTHER" id="PTHR12192">
    <property type="entry name" value="CATION TRANSPORT PROTEIN CHAC-RELATED"/>
    <property type="match status" value="1"/>
</dbReference>
<protein>
    <recommendedName>
        <fullName evidence="1">glutathione-specific gamma-glutamylcyclotransferase</fullName>
        <ecNumber evidence="1">4.3.2.7</ecNumber>
    </recommendedName>
</protein>
<organism evidence="3 4">
    <name type="scientific">Novispirillum itersonii</name>
    <name type="common">Aquaspirillum itersonii</name>
    <dbReference type="NCBI Taxonomy" id="189"/>
    <lineage>
        <taxon>Bacteria</taxon>
        <taxon>Pseudomonadati</taxon>
        <taxon>Pseudomonadota</taxon>
        <taxon>Alphaproteobacteria</taxon>
        <taxon>Rhodospirillales</taxon>
        <taxon>Novispirillaceae</taxon>
        <taxon>Novispirillum</taxon>
    </lineage>
</organism>
<dbReference type="RefSeq" id="WP_184263632.1">
    <property type="nucleotide sequence ID" value="NZ_JACIIX010000007.1"/>
</dbReference>
<dbReference type="GO" id="GO:0061928">
    <property type="term" value="F:glutathione specific gamma-glutamylcyclotransferase activity"/>
    <property type="evidence" value="ECO:0007669"/>
    <property type="project" value="UniProtKB-EC"/>
</dbReference>
<keyword evidence="2" id="KW-0456">Lyase</keyword>
<gene>
    <name evidence="3" type="ORF">FHS48_002239</name>
</gene>
<dbReference type="EC" id="4.3.2.7" evidence="1"/>
<dbReference type="Pfam" id="PF04752">
    <property type="entry name" value="ChaC"/>
    <property type="match status" value="1"/>
</dbReference>